<sequence>MSYCRTNCQADQEQQLRFSSSNIYFHTIKQSTPTYKESKIVDYTTYSAQGAQLQCCCICSSGTEVNENRWCVRQSYKCRCHPVSAPSTAEQRALSDITTVRHLS</sequence>
<keyword evidence="2" id="KW-1185">Reference proteome</keyword>
<organism evidence="1 2">
    <name type="scientific">Trichinella papuae</name>
    <dbReference type="NCBI Taxonomy" id="268474"/>
    <lineage>
        <taxon>Eukaryota</taxon>
        <taxon>Metazoa</taxon>
        <taxon>Ecdysozoa</taxon>
        <taxon>Nematoda</taxon>
        <taxon>Enoplea</taxon>
        <taxon>Dorylaimia</taxon>
        <taxon>Trichinellida</taxon>
        <taxon>Trichinellidae</taxon>
        <taxon>Trichinella</taxon>
    </lineage>
</organism>
<comment type="caution">
    <text evidence="1">The sequence shown here is derived from an EMBL/GenBank/DDBJ whole genome shotgun (WGS) entry which is preliminary data.</text>
</comment>
<dbReference type="Proteomes" id="UP000054843">
    <property type="component" value="Unassembled WGS sequence"/>
</dbReference>
<dbReference type="AlphaFoldDB" id="A0A0V1M2L4"/>
<accession>A0A0V1M2L4</accession>
<gene>
    <name evidence="1" type="ORF">T10_4496</name>
</gene>
<dbReference type="EMBL" id="JYDO01000330">
    <property type="protein sequence ID" value="KRZ65570.1"/>
    <property type="molecule type" value="Genomic_DNA"/>
</dbReference>
<evidence type="ECO:0000313" key="1">
    <source>
        <dbReference type="EMBL" id="KRZ65570.1"/>
    </source>
</evidence>
<proteinExistence type="predicted"/>
<name>A0A0V1M2L4_9BILA</name>
<reference evidence="1 2" key="1">
    <citation type="submission" date="2015-01" db="EMBL/GenBank/DDBJ databases">
        <title>Evolution of Trichinella species and genotypes.</title>
        <authorList>
            <person name="Korhonen P.K."/>
            <person name="Edoardo P."/>
            <person name="Giuseppe L.R."/>
            <person name="Gasser R.B."/>
        </authorList>
    </citation>
    <scope>NUCLEOTIDE SEQUENCE [LARGE SCALE GENOMIC DNA]</scope>
    <source>
        <strain evidence="1">ISS1980</strain>
    </source>
</reference>
<protein>
    <submittedName>
        <fullName evidence="1">Uncharacterized protein</fullName>
    </submittedName>
</protein>
<evidence type="ECO:0000313" key="2">
    <source>
        <dbReference type="Proteomes" id="UP000054843"/>
    </source>
</evidence>